<keyword evidence="15 24" id="KW-0521">NADP</keyword>
<proteinExistence type="inferred from homology"/>
<feature type="region of interest" description="Disordered" evidence="25">
    <location>
        <begin position="487"/>
        <end position="543"/>
    </location>
</feature>
<keyword evidence="9" id="KW-0602">Photosynthesis</keyword>
<gene>
    <name evidence="28" type="ORF">RDI58_004307</name>
</gene>
<evidence type="ECO:0000256" key="1">
    <source>
        <dbReference type="ARBA" id="ARBA00001974"/>
    </source>
</evidence>
<organism evidence="28 29">
    <name type="scientific">Solanum bulbocastanum</name>
    <name type="common">Wild potato</name>
    <dbReference type="NCBI Taxonomy" id="147425"/>
    <lineage>
        <taxon>Eukaryota</taxon>
        <taxon>Viridiplantae</taxon>
        <taxon>Streptophyta</taxon>
        <taxon>Embryophyta</taxon>
        <taxon>Tracheophyta</taxon>
        <taxon>Spermatophyta</taxon>
        <taxon>Magnoliopsida</taxon>
        <taxon>eudicotyledons</taxon>
        <taxon>Gunneridae</taxon>
        <taxon>Pentapetalae</taxon>
        <taxon>asterids</taxon>
        <taxon>lamiids</taxon>
        <taxon>Solanales</taxon>
        <taxon>Solanaceae</taxon>
        <taxon>Solanoideae</taxon>
        <taxon>Solaneae</taxon>
        <taxon>Solanum</taxon>
    </lineage>
</organism>
<dbReference type="GO" id="GO:0005789">
    <property type="term" value="C:endoplasmic reticulum membrane"/>
    <property type="evidence" value="ECO:0007669"/>
    <property type="project" value="UniProtKB-SubCell"/>
</dbReference>
<feature type="compositionally biased region" description="Polar residues" evidence="25">
    <location>
        <begin position="497"/>
        <end position="514"/>
    </location>
</feature>
<keyword evidence="8" id="KW-0150">Chloroplast</keyword>
<feature type="domain" description="FAD-binding FR-type" evidence="27">
    <location>
        <begin position="83"/>
        <end position="205"/>
    </location>
</feature>
<evidence type="ECO:0000256" key="26">
    <source>
        <dbReference type="SAM" id="Phobius"/>
    </source>
</evidence>
<dbReference type="PRINTS" id="PR00371">
    <property type="entry name" value="FPNCR"/>
</dbReference>
<evidence type="ECO:0000256" key="21">
    <source>
        <dbReference type="ARBA" id="ARBA00023002"/>
    </source>
</evidence>
<feature type="binding site" evidence="24">
    <location>
        <begin position="252"/>
        <end position="253"/>
    </location>
    <ligand>
        <name>NADP(+)</name>
        <dbReference type="ChEBI" id="CHEBI:58349"/>
    </ligand>
</feature>
<keyword evidence="16" id="KW-0931">ER-Golgi transport</keyword>
<dbReference type="GO" id="GO:0008266">
    <property type="term" value="F:poly(U) RNA binding"/>
    <property type="evidence" value="ECO:0007669"/>
    <property type="project" value="UniProtKB-ARBA"/>
</dbReference>
<evidence type="ECO:0000256" key="8">
    <source>
        <dbReference type="ARBA" id="ARBA00022528"/>
    </source>
</evidence>
<dbReference type="EC" id="1.18.1.2" evidence="6"/>
<keyword evidence="29" id="KW-1185">Reference proteome</keyword>
<dbReference type="AlphaFoldDB" id="A0AAN8U464"/>
<evidence type="ECO:0000256" key="7">
    <source>
        <dbReference type="ARBA" id="ARBA00022448"/>
    </source>
</evidence>
<dbReference type="SUPFAM" id="SSF52343">
    <property type="entry name" value="Ferredoxin reductase-like, C-terminal NADP-linked domain"/>
    <property type="match status" value="1"/>
</dbReference>
<comment type="cofactor">
    <cofactor evidence="1">
        <name>FAD</name>
        <dbReference type="ChEBI" id="CHEBI:57692"/>
    </cofactor>
</comment>
<keyword evidence="17" id="KW-0653">Protein transport</keyword>
<comment type="subcellular location">
    <subcellularLocation>
        <location evidence="2">Endoplasmic reticulum membrane</location>
        <topology evidence="2">Single-pass type IV membrane protein</topology>
    </subcellularLocation>
    <subcellularLocation>
        <location evidence="3">Plastid</location>
        <location evidence="3">Chloroplast</location>
    </subcellularLocation>
</comment>
<dbReference type="CDD" id="cd06208">
    <property type="entry name" value="CYPOR_like_FNR"/>
    <property type="match status" value="1"/>
</dbReference>
<keyword evidence="20 26" id="KW-1133">Transmembrane helix</keyword>
<feature type="binding site" evidence="24">
    <location>
        <position position="220"/>
    </location>
    <ligand>
        <name>NADP(+)</name>
        <dbReference type="ChEBI" id="CHEBI:58349"/>
    </ligand>
</feature>
<keyword evidence="22 26" id="KW-0472">Membrane</keyword>
<feature type="transmembrane region" description="Helical" evidence="26">
    <location>
        <begin position="627"/>
        <end position="646"/>
    </location>
</feature>
<keyword evidence="12 26" id="KW-0812">Transmembrane</keyword>
<evidence type="ECO:0000256" key="25">
    <source>
        <dbReference type="SAM" id="MobiDB-lite"/>
    </source>
</evidence>
<keyword evidence="7" id="KW-0813">Transport</keyword>
<dbReference type="PIRSF" id="PIRSF501178">
    <property type="entry name" value="FNR-PetH"/>
    <property type="match status" value="1"/>
</dbReference>
<dbReference type="Gene3D" id="2.40.30.10">
    <property type="entry name" value="Translation factors"/>
    <property type="match status" value="1"/>
</dbReference>
<evidence type="ECO:0000256" key="12">
    <source>
        <dbReference type="ARBA" id="ARBA00022692"/>
    </source>
</evidence>
<dbReference type="EMBL" id="JBANQN010000002">
    <property type="protein sequence ID" value="KAK6796606.1"/>
    <property type="molecule type" value="Genomic_DNA"/>
</dbReference>
<evidence type="ECO:0000256" key="5">
    <source>
        <dbReference type="ARBA" id="ARBA00008312"/>
    </source>
</evidence>
<evidence type="ECO:0000313" key="28">
    <source>
        <dbReference type="EMBL" id="KAK6796606.1"/>
    </source>
</evidence>
<dbReference type="CDD" id="cd15860">
    <property type="entry name" value="SNARE_USE1"/>
    <property type="match status" value="1"/>
</dbReference>
<feature type="binding site" evidence="24">
    <location>
        <position position="292"/>
    </location>
    <ligand>
        <name>NADP(+)</name>
        <dbReference type="ChEBI" id="CHEBI:58349"/>
    </ligand>
</feature>
<keyword evidence="21" id="KW-0560">Oxidoreductase</keyword>
<comment type="similarity">
    <text evidence="4">Belongs to the USE1 family.</text>
</comment>
<comment type="catalytic activity">
    <reaction evidence="23">
        <text>2 reduced [2Fe-2S]-[ferredoxin] + NADP(+) + H(+) = 2 oxidized [2Fe-2S]-[ferredoxin] + NADPH</text>
        <dbReference type="Rhea" id="RHEA:20125"/>
        <dbReference type="Rhea" id="RHEA-COMP:10000"/>
        <dbReference type="Rhea" id="RHEA-COMP:10001"/>
        <dbReference type="ChEBI" id="CHEBI:15378"/>
        <dbReference type="ChEBI" id="CHEBI:33737"/>
        <dbReference type="ChEBI" id="CHEBI:33738"/>
        <dbReference type="ChEBI" id="CHEBI:57783"/>
        <dbReference type="ChEBI" id="CHEBI:58349"/>
        <dbReference type="EC" id="1.18.1.2"/>
    </reaction>
</comment>
<evidence type="ECO:0000256" key="22">
    <source>
        <dbReference type="ARBA" id="ARBA00023136"/>
    </source>
</evidence>
<evidence type="ECO:0000256" key="11">
    <source>
        <dbReference type="ARBA" id="ARBA00022640"/>
    </source>
</evidence>
<comment type="similarity">
    <text evidence="5">Belongs to the ferredoxin--NADP reductase type 1 family.</text>
</comment>
<keyword evidence="11" id="KW-0934">Plastid</keyword>
<feature type="binding site" evidence="24">
    <location>
        <begin position="321"/>
        <end position="322"/>
    </location>
    <ligand>
        <name>NADP(+)</name>
        <dbReference type="ChEBI" id="CHEBI:58349"/>
    </ligand>
</feature>
<dbReference type="GO" id="GO:0015031">
    <property type="term" value="P:protein transport"/>
    <property type="evidence" value="ECO:0007669"/>
    <property type="project" value="UniProtKB-KW"/>
</dbReference>
<feature type="binding site" evidence="24">
    <location>
        <position position="164"/>
    </location>
    <ligand>
        <name>NADP(+)</name>
        <dbReference type="ChEBI" id="CHEBI:58349"/>
    </ligand>
</feature>
<dbReference type="InterPro" id="IPR017938">
    <property type="entry name" value="Riboflavin_synthase-like_b-brl"/>
</dbReference>
<dbReference type="Pfam" id="PF00175">
    <property type="entry name" value="NAD_binding_1"/>
    <property type="match status" value="1"/>
</dbReference>
<dbReference type="FunFam" id="3.40.50.80:FF:000008">
    <property type="entry name" value="Ferredoxin--NADP reductase, chloroplastic"/>
    <property type="match status" value="1"/>
</dbReference>
<feature type="binding site" evidence="24">
    <location>
        <position position="144"/>
    </location>
    <ligand>
        <name>NADP(+)</name>
        <dbReference type="ChEBI" id="CHEBI:58349"/>
    </ligand>
</feature>
<evidence type="ECO:0000256" key="16">
    <source>
        <dbReference type="ARBA" id="ARBA00022892"/>
    </source>
</evidence>
<evidence type="ECO:0000256" key="14">
    <source>
        <dbReference type="ARBA" id="ARBA00022827"/>
    </source>
</evidence>
<dbReference type="PIRSF" id="PIRSF000361">
    <property type="entry name" value="Frd-NADP+_RD"/>
    <property type="match status" value="1"/>
</dbReference>
<keyword evidence="13" id="KW-0256">Endoplasmic reticulum</keyword>
<evidence type="ECO:0000256" key="15">
    <source>
        <dbReference type="ARBA" id="ARBA00022857"/>
    </source>
</evidence>
<evidence type="ECO:0000256" key="2">
    <source>
        <dbReference type="ARBA" id="ARBA00004163"/>
    </source>
</evidence>
<evidence type="ECO:0000256" key="13">
    <source>
        <dbReference type="ARBA" id="ARBA00022824"/>
    </source>
</evidence>
<evidence type="ECO:0000256" key="10">
    <source>
        <dbReference type="ARBA" id="ARBA00022630"/>
    </source>
</evidence>
<dbReference type="FunFam" id="2.40.30.10:FF:000048">
    <property type="entry name" value="Ferredoxin--NADP reductase, chloroplastic"/>
    <property type="match status" value="1"/>
</dbReference>
<dbReference type="SUPFAM" id="SSF63380">
    <property type="entry name" value="Riboflavin synthase domain-like"/>
    <property type="match status" value="1"/>
</dbReference>
<evidence type="ECO:0000313" key="29">
    <source>
        <dbReference type="Proteomes" id="UP001371456"/>
    </source>
</evidence>
<dbReference type="InterPro" id="IPR015701">
    <property type="entry name" value="FNR"/>
</dbReference>
<dbReference type="Pfam" id="PF09753">
    <property type="entry name" value="Use1"/>
    <property type="match status" value="1"/>
</dbReference>
<evidence type="ECO:0000256" key="23">
    <source>
        <dbReference type="ARBA" id="ARBA00047776"/>
    </source>
</evidence>
<dbReference type="GO" id="GO:0015979">
    <property type="term" value="P:photosynthesis"/>
    <property type="evidence" value="ECO:0007669"/>
    <property type="project" value="UniProtKB-KW"/>
</dbReference>
<evidence type="ECO:0000256" key="3">
    <source>
        <dbReference type="ARBA" id="ARBA00004229"/>
    </source>
</evidence>
<keyword evidence="14" id="KW-0274">FAD</keyword>
<dbReference type="InterPro" id="IPR019150">
    <property type="entry name" value="Vesicle_transport_protein_Use1"/>
</dbReference>
<evidence type="ECO:0000256" key="18">
    <source>
        <dbReference type="ARBA" id="ARBA00022946"/>
    </source>
</evidence>
<comment type="caution">
    <text evidence="28">The sequence shown here is derived from an EMBL/GenBank/DDBJ whole genome shotgun (WGS) entry which is preliminary data.</text>
</comment>
<accession>A0AAN8U464</accession>
<name>A0AAN8U464_SOLBU</name>
<sequence>MAAALSASLSLPSSNSTSLSIKAIFISPENITFNKVPLCNRNVSVGGKVFPTRAQLTTEVPAKVAKVSKKQDEGVVVNKFRPKDPYIGRCLLNTKITGDDAPGETWHMVFSTEGEIPYREGQSIGVIPDGVDSNGKPHKLRLYSIASSALGDFGDSKTVSLCVKRLVYTNDKGEIVKGVCSNFLCDLKPGAEVKITGPVGKEMLMPKDPNATVIMLATGTGIAPFRGFLWKMFFEKHEDYKFNGLAWLFLGVPTSSSLIYKEEFEKMKEKAPENFRLDFAVSREQTNEKGEKMYIQTRMAEYAEELWTLLEKDNTFVYMCGLKGMEQGIDDIMTSLAERDGINWADYKKQLKKAEQWNVEWYLESKLTGLSFLFSLSSGEILPIRSAVRFWLDPSYRRSSLLTESTLEGVMGMSKTEVNLKRLLVTAPQQQNQAKLIHYVATLRELLEQLAEERNPDGLPRISKAKVNEYAENIEAVASKLAVSMPDVHTPKEPEGETSSSGTPKAEGSVNSASEGLRRRFGVHSNNEERSRDTIDSDQSSATVKLDDAARTHIEKHRKLQEDLTDEMVVLARQLKESSLMMNQSIKNTEKILDSTEKAVEHSLASTGHATSRAMDVYSRSFKTTCFQWLLIFVMTLVFVMVVLLIRVT</sequence>
<feature type="binding site" evidence="24">
    <location>
        <begin position="282"/>
        <end position="283"/>
    </location>
    <ligand>
        <name>NADP(+)</name>
        <dbReference type="ChEBI" id="CHEBI:58349"/>
    </ligand>
</feature>
<evidence type="ECO:0000256" key="19">
    <source>
        <dbReference type="ARBA" id="ARBA00022982"/>
    </source>
</evidence>
<evidence type="ECO:0000256" key="9">
    <source>
        <dbReference type="ARBA" id="ARBA00022531"/>
    </source>
</evidence>
<dbReference type="Proteomes" id="UP001371456">
    <property type="component" value="Unassembled WGS sequence"/>
</dbReference>
<dbReference type="GO" id="GO:0004324">
    <property type="term" value="F:ferredoxin-NADP+ reductase activity"/>
    <property type="evidence" value="ECO:0007669"/>
    <property type="project" value="UniProtKB-EC"/>
</dbReference>
<dbReference type="InterPro" id="IPR035442">
    <property type="entry name" value="FNR_plant_Cyanobacteria"/>
</dbReference>
<evidence type="ECO:0000256" key="20">
    <source>
        <dbReference type="ARBA" id="ARBA00022989"/>
    </source>
</evidence>
<dbReference type="InterPro" id="IPR001709">
    <property type="entry name" value="Flavoprot_Pyr_Nucl_cyt_Rdtase"/>
</dbReference>
<dbReference type="InterPro" id="IPR001433">
    <property type="entry name" value="OxRdtase_FAD/NAD-bd"/>
</dbReference>
<dbReference type="InterPro" id="IPR017927">
    <property type="entry name" value="FAD-bd_FR_type"/>
</dbReference>
<dbReference type="PANTHER" id="PTHR43314">
    <property type="match status" value="1"/>
</dbReference>
<evidence type="ECO:0000259" key="27">
    <source>
        <dbReference type="PROSITE" id="PS51384"/>
    </source>
</evidence>
<dbReference type="PROSITE" id="PS51384">
    <property type="entry name" value="FAD_FR"/>
    <property type="match status" value="1"/>
</dbReference>
<keyword evidence="18" id="KW-0809">Transit peptide</keyword>
<evidence type="ECO:0000256" key="17">
    <source>
        <dbReference type="ARBA" id="ARBA00022927"/>
    </source>
</evidence>
<dbReference type="GO" id="GO:0016192">
    <property type="term" value="P:vesicle-mediated transport"/>
    <property type="evidence" value="ECO:0007669"/>
    <property type="project" value="UniProtKB-KW"/>
</dbReference>
<evidence type="ECO:0000256" key="4">
    <source>
        <dbReference type="ARBA" id="ARBA00007891"/>
    </source>
</evidence>
<dbReference type="InterPro" id="IPR039261">
    <property type="entry name" value="FNR_nucleotide-bd"/>
</dbReference>
<dbReference type="GO" id="GO:0009507">
    <property type="term" value="C:chloroplast"/>
    <property type="evidence" value="ECO:0007669"/>
    <property type="project" value="UniProtKB-SubCell"/>
</dbReference>
<feature type="binding site" evidence="24">
    <location>
        <position position="360"/>
    </location>
    <ligand>
        <name>NADP(+)</name>
        <dbReference type="ChEBI" id="CHEBI:58349"/>
    </ligand>
</feature>
<keyword evidence="19" id="KW-0249">Electron transport</keyword>
<reference evidence="28 29" key="1">
    <citation type="submission" date="2024-02" db="EMBL/GenBank/DDBJ databases">
        <title>de novo genome assembly of Solanum bulbocastanum strain 11H21.</title>
        <authorList>
            <person name="Hosaka A.J."/>
        </authorList>
    </citation>
    <scope>NUCLEOTIDE SEQUENCE [LARGE SCALE GENOMIC DNA]</scope>
    <source>
        <tissue evidence="28">Young leaves</tissue>
    </source>
</reference>
<protein>
    <recommendedName>
        <fullName evidence="6">ferredoxin--NADP(+) reductase</fullName>
        <ecNumber evidence="6">1.18.1.2</ecNumber>
    </recommendedName>
</protein>
<dbReference type="Gene3D" id="3.40.50.80">
    <property type="entry name" value="Nucleotide-binding domain of ferredoxin-NADP reductase (FNR) module"/>
    <property type="match status" value="1"/>
</dbReference>
<evidence type="ECO:0000256" key="24">
    <source>
        <dbReference type="PIRSR" id="PIRSR000361-1"/>
    </source>
</evidence>
<evidence type="ECO:0000256" key="6">
    <source>
        <dbReference type="ARBA" id="ARBA00013223"/>
    </source>
</evidence>
<feature type="compositionally biased region" description="Basic and acidic residues" evidence="25">
    <location>
        <begin position="526"/>
        <end position="535"/>
    </location>
</feature>
<keyword evidence="10" id="KW-0285">Flavoprotein</keyword>